<proteinExistence type="predicted"/>
<dbReference type="Proteomes" id="UP000228751">
    <property type="component" value="Unassembled WGS sequence"/>
</dbReference>
<keyword evidence="2" id="KW-1185">Reference proteome</keyword>
<reference evidence="1 2" key="1">
    <citation type="submission" date="2017-10" db="EMBL/GenBank/DDBJ databases">
        <title>Genomic analysis of the genus Acetobacter.</title>
        <authorList>
            <person name="Kim K.H."/>
            <person name="Chun B.H."/>
            <person name="Son A.R."/>
            <person name="Jeon C.O."/>
        </authorList>
    </citation>
    <scope>NUCLEOTIDE SEQUENCE [LARGE SCALE GENOMIC DNA]</scope>
    <source>
        <strain evidence="1 2">LHT 2458</strain>
    </source>
</reference>
<comment type="caution">
    <text evidence="1">The sequence shown here is derived from an EMBL/GenBank/DDBJ whole genome shotgun (WGS) entry which is preliminary data.</text>
</comment>
<accession>A0A2G4RA84</accession>
<evidence type="ECO:0000313" key="1">
    <source>
        <dbReference type="EMBL" id="PHY93481.1"/>
    </source>
</evidence>
<gene>
    <name evidence="1" type="ORF">CSR02_10775</name>
</gene>
<organism evidence="1 2">
    <name type="scientific">Acetobacter pomorum</name>
    <dbReference type="NCBI Taxonomy" id="65959"/>
    <lineage>
        <taxon>Bacteria</taxon>
        <taxon>Pseudomonadati</taxon>
        <taxon>Pseudomonadota</taxon>
        <taxon>Alphaproteobacteria</taxon>
        <taxon>Acetobacterales</taxon>
        <taxon>Acetobacteraceae</taxon>
        <taxon>Acetobacter</taxon>
    </lineage>
</organism>
<dbReference type="AlphaFoldDB" id="A0A2G4RA84"/>
<sequence length="60" mass="6567">MAENTRTLCQAGAQRLLCPTSARTSGYARKTLATPLLCWLKRQEEHARATYSPATGETIA</sequence>
<dbReference type="EMBL" id="PEBQ01000144">
    <property type="protein sequence ID" value="PHY93481.1"/>
    <property type="molecule type" value="Genomic_DNA"/>
</dbReference>
<name>A0A2G4RA84_9PROT</name>
<protein>
    <submittedName>
        <fullName evidence="1">Uncharacterized protein</fullName>
    </submittedName>
</protein>
<evidence type="ECO:0000313" key="2">
    <source>
        <dbReference type="Proteomes" id="UP000228751"/>
    </source>
</evidence>